<keyword evidence="1" id="KW-0863">Zinc-finger</keyword>
<feature type="compositionally biased region" description="Basic residues" evidence="2">
    <location>
        <begin position="45"/>
        <end position="57"/>
    </location>
</feature>
<keyword evidence="5" id="KW-1185">Reference proteome</keyword>
<name>A0A0J7NIU0_LASNI</name>
<feature type="domain" description="C2H2-type" evidence="3">
    <location>
        <begin position="25"/>
        <end position="53"/>
    </location>
</feature>
<dbReference type="AlphaFoldDB" id="A0A0J7NIU0"/>
<dbReference type="GO" id="GO:0008270">
    <property type="term" value="F:zinc ion binding"/>
    <property type="evidence" value="ECO:0007669"/>
    <property type="project" value="UniProtKB-KW"/>
</dbReference>
<evidence type="ECO:0000256" key="2">
    <source>
        <dbReference type="SAM" id="MobiDB-lite"/>
    </source>
</evidence>
<protein>
    <submittedName>
        <fullName evidence="4">R2 protein</fullName>
    </submittedName>
</protein>
<evidence type="ECO:0000256" key="1">
    <source>
        <dbReference type="PROSITE-ProRule" id="PRU00042"/>
    </source>
</evidence>
<keyword evidence="1" id="KW-0862">Zinc</keyword>
<accession>A0A0J7NIU0</accession>
<sequence>MLPKLHGVRCHYPKCKQIIPAKKEFQCAACAESFDTALGLSMHERHKHAEIRNRKRKEQAERPRQKAGRNLSVWTEEEVALLVRLNKRFKNDKYPNVRIKEHLPQKTLKQISDKRRTLIKNVNVPPEINEDSEQGFDVEIVEIQNPELVVPVEAQQPPNENMNIWKDTIKNHIIQSNINAEYFNNINKELRDIVSTKAIEAERLENIILQLEDLILKDEKEKWETSH</sequence>
<organism evidence="4 5">
    <name type="scientific">Lasius niger</name>
    <name type="common">Black garden ant</name>
    <dbReference type="NCBI Taxonomy" id="67767"/>
    <lineage>
        <taxon>Eukaryota</taxon>
        <taxon>Metazoa</taxon>
        <taxon>Ecdysozoa</taxon>
        <taxon>Arthropoda</taxon>
        <taxon>Hexapoda</taxon>
        <taxon>Insecta</taxon>
        <taxon>Pterygota</taxon>
        <taxon>Neoptera</taxon>
        <taxon>Endopterygota</taxon>
        <taxon>Hymenoptera</taxon>
        <taxon>Apocrita</taxon>
        <taxon>Aculeata</taxon>
        <taxon>Formicoidea</taxon>
        <taxon>Formicidae</taxon>
        <taxon>Formicinae</taxon>
        <taxon>Lasius</taxon>
        <taxon>Lasius</taxon>
    </lineage>
</organism>
<dbReference type="Proteomes" id="UP000036403">
    <property type="component" value="Unassembled WGS sequence"/>
</dbReference>
<feature type="region of interest" description="Disordered" evidence="2">
    <location>
        <begin position="45"/>
        <end position="69"/>
    </location>
</feature>
<keyword evidence="1" id="KW-0479">Metal-binding</keyword>
<dbReference type="OrthoDB" id="9802488at2759"/>
<dbReference type="InterPro" id="IPR013087">
    <property type="entry name" value="Znf_C2H2_type"/>
</dbReference>
<reference evidence="4 5" key="1">
    <citation type="submission" date="2015-04" db="EMBL/GenBank/DDBJ databases">
        <title>Lasius niger genome sequencing.</title>
        <authorList>
            <person name="Konorov E.A."/>
            <person name="Nikitin M.A."/>
            <person name="Kirill M.V."/>
            <person name="Chang P."/>
        </authorList>
    </citation>
    <scope>NUCLEOTIDE SEQUENCE [LARGE SCALE GENOMIC DNA]</scope>
    <source>
        <tissue evidence="4">Whole</tissue>
    </source>
</reference>
<evidence type="ECO:0000313" key="4">
    <source>
        <dbReference type="EMBL" id="KMQ92430.1"/>
    </source>
</evidence>
<dbReference type="EMBL" id="LBMM01004426">
    <property type="protein sequence ID" value="KMQ92430.1"/>
    <property type="molecule type" value="Genomic_DNA"/>
</dbReference>
<dbReference type="PROSITE" id="PS00028">
    <property type="entry name" value="ZINC_FINGER_C2H2_1"/>
    <property type="match status" value="1"/>
</dbReference>
<evidence type="ECO:0000259" key="3">
    <source>
        <dbReference type="PROSITE" id="PS50157"/>
    </source>
</evidence>
<dbReference type="PROSITE" id="PS50157">
    <property type="entry name" value="ZINC_FINGER_C2H2_2"/>
    <property type="match status" value="1"/>
</dbReference>
<dbReference type="PaxDb" id="67767-A0A0J7NIU0"/>
<dbReference type="STRING" id="67767.A0A0J7NIU0"/>
<evidence type="ECO:0000313" key="5">
    <source>
        <dbReference type="Proteomes" id="UP000036403"/>
    </source>
</evidence>
<comment type="caution">
    <text evidence="4">The sequence shown here is derived from an EMBL/GenBank/DDBJ whole genome shotgun (WGS) entry which is preliminary data.</text>
</comment>
<gene>
    <name evidence="4" type="ORF">RF55_7584</name>
</gene>
<proteinExistence type="predicted"/>